<feature type="binding site" evidence="10">
    <location>
        <position position="104"/>
    </location>
    <ligand>
        <name>L-glutamate</name>
        <dbReference type="ChEBI" id="CHEBI:29985"/>
    </ligand>
</feature>
<dbReference type="Pfam" id="PF01019">
    <property type="entry name" value="G_glu_transpept"/>
    <property type="match status" value="1"/>
</dbReference>
<dbReference type="NCBIfam" id="TIGR00066">
    <property type="entry name" value="g_glut_trans"/>
    <property type="match status" value="1"/>
</dbReference>
<dbReference type="EMBL" id="VCBC01000002">
    <property type="protein sequence ID" value="TLU67735.1"/>
    <property type="molecule type" value="Genomic_DNA"/>
</dbReference>
<dbReference type="Gene3D" id="1.10.246.130">
    <property type="match status" value="1"/>
</dbReference>
<dbReference type="Proteomes" id="UP000307790">
    <property type="component" value="Unassembled WGS sequence"/>
</dbReference>
<dbReference type="GO" id="GO:0103068">
    <property type="term" value="F:leukotriene C4 gamma-glutamyl transferase activity"/>
    <property type="evidence" value="ECO:0007669"/>
    <property type="project" value="UniProtKB-EC"/>
</dbReference>
<dbReference type="EC" id="2.3.2.2" evidence="11"/>
<comment type="caution">
    <text evidence="13">The sequence shown here is derived from an EMBL/GenBank/DDBJ whole genome shotgun (WGS) entry which is preliminary data.</text>
</comment>
<keyword evidence="11" id="KW-0317">Glutathione biosynthesis</keyword>
<reference evidence="13 14" key="1">
    <citation type="submission" date="2019-05" db="EMBL/GenBank/DDBJ databases">
        <title>Genome sequences of Thalassotalea litorea 1K03283.</title>
        <authorList>
            <person name="Zhang D."/>
        </authorList>
    </citation>
    <scope>NUCLEOTIDE SEQUENCE [LARGE SCALE GENOMIC DNA]</scope>
    <source>
        <strain evidence="13 14">MCCC 1K03283</strain>
    </source>
</reference>
<organism evidence="13 14">
    <name type="scientific">Thalassotalea litorea</name>
    <dbReference type="NCBI Taxonomy" id="2020715"/>
    <lineage>
        <taxon>Bacteria</taxon>
        <taxon>Pseudomonadati</taxon>
        <taxon>Pseudomonadota</taxon>
        <taxon>Gammaproteobacteria</taxon>
        <taxon>Alteromonadales</taxon>
        <taxon>Colwelliaceae</taxon>
        <taxon>Thalassotalea</taxon>
    </lineage>
</organism>
<evidence type="ECO:0000256" key="9">
    <source>
        <dbReference type="PIRSR" id="PIRSR600101-1"/>
    </source>
</evidence>
<proteinExistence type="inferred from homology"/>
<comment type="subunit">
    <text evidence="11">This enzyme consists of two polypeptide chains, which are synthesized in precursor form from a single polypeptide.</text>
</comment>
<gene>
    <name evidence="13" type="primary">ggt</name>
    <name evidence="13" type="ORF">FE810_00705</name>
</gene>
<dbReference type="AlphaFoldDB" id="A0A5R9IQC0"/>
<feature type="active site" description="Nucleophile" evidence="9">
    <location>
        <position position="391"/>
    </location>
</feature>
<dbReference type="PANTHER" id="PTHR43199:SF1">
    <property type="entry name" value="GLUTATHIONE HYDROLASE PROENZYME"/>
    <property type="match status" value="1"/>
</dbReference>
<comment type="PTM">
    <text evidence="11">Cleaved by autocatalysis into a large and a small subunit.</text>
</comment>
<evidence type="ECO:0000256" key="1">
    <source>
        <dbReference type="ARBA" id="ARBA00001049"/>
    </source>
</evidence>
<feature type="binding site" evidence="10">
    <location>
        <begin position="455"/>
        <end position="456"/>
    </location>
    <ligand>
        <name>L-glutamate</name>
        <dbReference type="ChEBI" id="CHEBI:29985"/>
    </ligand>
</feature>
<feature type="binding site" evidence="10">
    <location>
        <position position="478"/>
    </location>
    <ligand>
        <name>L-glutamate</name>
        <dbReference type="ChEBI" id="CHEBI:29985"/>
    </ligand>
</feature>
<evidence type="ECO:0000256" key="4">
    <source>
        <dbReference type="ARBA" id="ARBA00022679"/>
    </source>
</evidence>
<accession>A0A5R9IQC0</accession>
<dbReference type="GO" id="GO:0006751">
    <property type="term" value="P:glutathione catabolic process"/>
    <property type="evidence" value="ECO:0007669"/>
    <property type="project" value="UniProtKB-UniRule"/>
</dbReference>
<keyword evidence="7 11" id="KW-0012">Acyltransferase</keyword>
<evidence type="ECO:0000313" key="13">
    <source>
        <dbReference type="EMBL" id="TLU67735.1"/>
    </source>
</evidence>
<dbReference type="InterPro" id="IPR055262">
    <property type="entry name" value="GGT_CS"/>
</dbReference>
<evidence type="ECO:0000256" key="8">
    <source>
        <dbReference type="ARBA" id="ARBA00047417"/>
    </source>
</evidence>
<dbReference type="PANTHER" id="PTHR43199">
    <property type="entry name" value="GLUTATHIONE HYDROLASE"/>
    <property type="match status" value="1"/>
</dbReference>
<dbReference type="InterPro" id="IPR043137">
    <property type="entry name" value="GGT_ssub_C"/>
</dbReference>
<dbReference type="PRINTS" id="PR01210">
    <property type="entry name" value="GGTRANSPTASE"/>
</dbReference>
<evidence type="ECO:0000256" key="6">
    <source>
        <dbReference type="ARBA" id="ARBA00023145"/>
    </source>
</evidence>
<keyword evidence="6 11" id="KW-0865">Zymogen</keyword>
<comment type="pathway">
    <text evidence="11">Sulfur metabolism; glutathione metabolism.</text>
</comment>
<comment type="catalytic activity">
    <reaction evidence="8 11">
        <text>an N-terminal (5-L-glutamyl)-[peptide] + an alpha-amino acid = 5-L-glutamyl amino acid + an N-terminal L-alpha-aminoacyl-[peptide]</text>
        <dbReference type="Rhea" id="RHEA:23904"/>
        <dbReference type="Rhea" id="RHEA-COMP:9780"/>
        <dbReference type="Rhea" id="RHEA-COMP:9795"/>
        <dbReference type="ChEBI" id="CHEBI:77644"/>
        <dbReference type="ChEBI" id="CHEBI:78597"/>
        <dbReference type="ChEBI" id="CHEBI:78599"/>
        <dbReference type="ChEBI" id="CHEBI:78608"/>
        <dbReference type="EC" id="2.3.2.2"/>
    </reaction>
</comment>
<evidence type="ECO:0000313" key="14">
    <source>
        <dbReference type="Proteomes" id="UP000307790"/>
    </source>
</evidence>
<evidence type="ECO:0000256" key="7">
    <source>
        <dbReference type="ARBA" id="ARBA00023315"/>
    </source>
</evidence>
<keyword evidence="4 11" id="KW-0808">Transferase</keyword>
<protein>
    <recommendedName>
        <fullName evidence="11">Glutathione hydrolase proenzyme</fullName>
        <ecNumber evidence="11">2.3.2.2</ecNumber>
        <ecNumber evidence="11">3.4.19.13</ecNumber>
    </recommendedName>
    <component>
        <recommendedName>
            <fullName evidence="11">Glutathione hydrolase large chain</fullName>
        </recommendedName>
    </component>
    <component>
        <recommendedName>
            <fullName evidence="11">Glutathione hydrolase small chain</fullName>
        </recommendedName>
    </component>
</protein>
<dbReference type="InterPro" id="IPR051792">
    <property type="entry name" value="GGT_bact"/>
</dbReference>
<dbReference type="EC" id="3.4.19.13" evidence="11"/>
<evidence type="ECO:0000256" key="10">
    <source>
        <dbReference type="PIRSR" id="PIRSR600101-2"/>
    </source>
</evidence>
<evidence type="ECO:0000256" key="11">
    <source>
        <dbReference type="RuleBase" id="RU368036"/>
    </source>
</evidence>
<sequence length="571" mass="61415">MLSGCINEAPVAKQKREEGEPEAATGVTQKQAVVKESFMVTAANPLATQAGYNILKQGGSAVDAAIAVQLVLSLVEPQSSGIGGGAFMLYFDKDKGELNTFDGREVAPASATEDMFLDEQGKPVSWIEAVVGGRSVGVPGLFKMMEMAHQQHGKLPWASLFEQAIQLAEQGFIVSPRLAKLVQLEINPGLKTLKTSSNYFFPNGKPLQAGMRLKNPEFARVLKDVAEQGSDVFYNGWIGKDIANAVQSSVVSPGGLSVSDMKNYSAKQRDPVCAPYRAFKLCSMGPPSSGGIAVMQILGQLQQFDLTPLASDDVKGVHLYTQSARLAFADRNKYIGDSAFVDVPVMQMLAPEYLEMRGGLIDPEKDMGKARPGVFSSLSRANDNAYELPSTTHMSIVDKDGNAVSMTATIEMAFGSGVMVNGFLLNNQLTDFSKTPEVDGVKVANRVQALKRPRSSMAPMMVFNGDGSLRLVVGSPGGSRIINYVSQTLIGVLDWKMSIQDAINLPRVTHRNDVTTLEKGTELEKLKPALEAMGHKVSIRDLNSGLHGIEVFQDKLVGGADPRREGVVLGE</sequence>
<keyword evidence="14" id="KW-1185">Reference proteome</keyword>
<feature type="region of interest" description="Disordered" evidence="12">
    <location>
        <begin position="1"/>
        <end position="28"/>
    </location>
</feature>
<keyword evidence="5 11" id="KW-0378">Hydrolase</keyword>
<dbReference type="InterPro" id="IPR029055">
    <property type="entry name" value="Ntn_hydrolases_N"/>
</dbReference>
<name>A0A5R9IQC0_9GAMM</name>
<evidence type="ECO:0000256" key="5">
    <source>
        <dbReference type="ARBA" id="ARBA00022801"/>
    </source>
</evidence>
<evidence type="ECO:0000256" key="12">
    <source>
        <dbReference type="SAM" id="MobiDB-lite"/>
    </source>
</evidence>
<dbReference type="GO" id="GO:0036374">
    <property type="term" value="F:glutathione hydrolase activity"/>
    <property type="evidence" value="ECO:0007669"/>
    <property type="project" value="UniProtKB-UniRule"/>
</dbReference>
<comment type="catalytic activity">
    <reaction evidence="1 11">
        <text>an S-substituted glutathione + H2O = an S-substituted L-cysteinylglycine + L-glutamate</text>
        <dbReference type="Rhea" id="RHEA:59468"/>
        <dbReference type="ChEBI" id="CHEBI:15377"/>
        <dbReference type="ChEBI" id="CHEBI:29985"/>
        <dbReference type="ChEBI" id="CHEBI:90779"/>
        <dbReference type="ChEBI" id="CHEBI:143103"/>
        <dbReference type="EC" id="3.4.19.13"/>
    </reaction>
</comment>
<evidence type="ECO:0000256" key="2">
    <source>
        <dbReference type="ARBA" id="ARBA00001089"/>
    </source>
</evidence>
<dbReference type="Gene3D" id="3.60.20.40">
    <property type="match status" value="1"/>
</dbReference>
<dbReference type="InterPro" id="IPR000101">
    <property type="entry name" value="GGT_peptidase"/>
</dbReference>
<dbReference type="PROSITE" id="PS00462">
    <property type="entry name" value="G_GLU_TRANSPEPTIDASE"/>
    <property type="match status" value="1"/>
</dbReference>
<dbReference type="UniPathway" id="UPA00204"/>
<feature type="binding site" evidence="10">
    <location>
        <position position="431"/>
    </location>
    <ligand>
        <name>L-glutamate</name>
        <dbReference type="ChEBI" id="CHEBI:29985"/>
    </ligand>
</feature>
<dbReference type="OrthoDB" id="5297205at2"/>
<dbReference type="GO" id="GO:0006750">
    <property type="term" value="P:glutathione biosynthetic process"/>
    <property type="evidence" value="ECO:0007669"/>
    <property type="project" value="UniProtKB-KW"/>
</dbReference>
<dbReference type="InterPro" id="IPR043138">
    <property type="entry name" value="GGT_lsub"/>
</dbReference>
<comment type="catalytic activity">
    <reaction evidence="2 11">
        <text>glutathione + H2O = L-cysteinylglycine + L-glutamate</text>
        <dbReference type="Rhea" id="RHEA:28807"/>
        <dbReference type="ChEBI" id="CHEBI:15377"/>
        <dbReference type="ChEBI" id="CHEBI:29985"/>
        <dbReference type="ChEBI" id="CHEBI:57925"/>
        <dbReference type="ChEBI" id="CHEBI:61694"/>
        <dbReference type="EC" id="3.4.19.13"/>
    </reaction>
</comment>
<comment type="similarity">
    <text evidence="3 11">Belongs to the gamma-glutamyltransferase family.</text>
</comment>
<evidence type="ECO:0000256" key="3">
    <source>
        <dbReference type="ARBA" id="ARBA00009381"/>
    </source>
</evidence>
<dbReference type="SUPFAM" id="SSF56235">
    <property type="entry name" value="N-terminal nucleophile aminohydrolases (Ntn hydrolases)"/>
    <property type="match status" value="1"/>
</dbReference>